<comment type="caution">
    <text evidence="1">The sequence shown here is derived from an EMBL/GenBank/DDBJ whole genome shotgun (WGS) entry which is preliminary data.</text>
</comment>
<dbReference type="Proteomes" id="UP000034894">
    <property type="component" value="Unassembled WGS sequence"/>
</dbReference>
<sequence>MVIGIDLDNTIISYDRVFINAAQTLKMPVGGENKIKLRDNLRQMEKGEQLWQKLQKVVYGFRYLEAEIMPGFEEFMSAVKAGGHQIYVVSHKTKYLFGDRKINLQQNMEDYLNKKGLLDKPYNLDGENIFFEESRNLKLERIKKLKCDYFIDDLPEVLTAENFPGKTERILLSDESLPGLPENVAVLKDWYAVKNYFFRK</sequence>
<dbReference type="PATRIC" id="fig|1618443.3.peg.904"/>
<dbReference type="EMBL" id="LCFP01000005">
    <property type="protein sequence ID" value="KKS97789.1"/>
    <property type="molecule type" value="Genomic_DNA"/>
</dbReference>
<dbReference type="InterPro" id="IPR036412">
    <property type="entry name" value="HAD-like_sf"/>
</dbReference>
<name>A0A0G1DJG4_9BACT</name>
<gene>
    <name evidence="1" type="ORF">UV73_C0005G0066</name>
</gene>
<dbReference type="SUPFAM" id="SSF56784">
    <property type="entry name" value="HAD-like"/>
    <property type="match status" value="1"/>
</dbReference>
<reference evidence="1 2" key="1">
    <citation type="journal article" date="2015" name="Nature">
        <title>rRNA introns, odd ribosomes, and small enigmatic genomes across a large radiation of phyla.</title>
        <authorList>
            <person name="Brown C.T."/>
            <person name="Hug L.A."/>
            <person name="Thomas B.C."/>
            <person name="Sharon I."/>
            <person name="Castelle C.J."/>
            <person name="Singh A."/>
            <person name="Wilkins M.J."/>
            <person name="Williams K.H."/>
            <person name="Banfield J.F."/>
        </authorList>
    </citation>
    <scope>NUCLEOTIDE SEQUENCE [LARGE SCALE GENOMIC DNA]</scope>
</reference>
<dbReference type="InterPro" id="IPR023214">
    <property type="entry name" value="HAD_sf"/>
</dbReference>
<dbReference type="Gene3D" id="3.40.50.1000">
    <property type="entry name" value="HAD superfamily/HAD-like"/>
    <property type="match status" value="1"/>
</dbReference>
<evidence type="ECO:0000313" key="2">
    <source>
        <dbReference type="Proteomes" id="UP000034894"/>
    </source>
</evidence>
<dbReference type="STRING" id="1618443.UV73_C0005G0066"/>
<evidence type="ECO:0000313" key="1">
    <source>
        <dbReference type="EMBL" id="KKS97789.1"/>
    </source>
</evidence>
<protein>
    <recommendedName>
        <fullName evidence="3">Haloacid dehalogenase-like hydrolase</fullName>
    </recommendedName>
</protein>
<dbReference type="AlphaFoldDB" id="A0A0G1DJG4"/>
<accession>A0A0G1DJG4</accession>
<organism evidence="1 2">
    <name type="scientific">Candidatus Gottesmanbacteria bacterium GW2011_GWA2_43_14</name>
    <dbReference type="NCBI Taxonomy" id="1618443"/>
    <lineage>
        <taxon>Bacteria</taxon>
        <taxon>Candidatus Gottesmaniibacteriota</taxon>
    </lineage>
</organism>
<proteinExistence type="predicted"/>
<evidence type="ECO:0008006" key="3">
    <source>
        <dbReference type="Google" id="ProtNLM"/>
    </source>
</evidence>